<feature type="transmembrane region" description="Helical" evidence="6">
    <location>
        <begin position="294"/>
        <end position="318"/>
    </location>
</feature>
<evidence type="ECO:0000313" key="8">
    <source>
        <dbReference type="Proteomes" id="UP000239711"/>
    </source>
</evidence>
<evidence type="ECO:0000256" key="3">
    <source>
        <dbReference type="ARBA" id="ARBA00022692"/>
    </source>
</evidence>
<comment type="caution">
    <text evidence="7">The sequence shown here is derived from an EMBL/GenBank/DDBJ whole genome shotgun (WGS) entry which is preliminary data.</text>
</comment>
<feature type="transmembrane region" description="Helical" evidence="6">
    <location>
        <begin position="416"/>
        <end position="441"/>
    </location>
</feature>
<feature type="transmembrane region" description="Helical" evidence="6">
    <location>
        <begin position="110"/>
        <end position="128"/>
    </location>
</feature>
<proteinExistence type="predicted"/>
<feature type="transmembrane region" description="Helical" evidence="6">
    <location>
        <begin position="26"/>
        <end position="47"/>
    </location>
</feature>
<keyword evidence="4 6" id="KW-1133">Transmembrane helix</keyword>
<dbReference type="AlphaFoldDB" id="A0A2S9J248"/>
<feature type="transmembrane region" description="Helical" evidence="6">
    <location>
        <begin position="140"/>
        <end position="161"/>
    </location>
</feature>
<evidence type="ECO:0008006" key="9">
    <source>
        <dbReference type="Google" id="ProtNLM"/>
    </source>
</evidence>
<reference evidence="7 8" key="1">
    <citation type="submission" date="2018-02" db="EMBL/GenBank/DDBJ databases">
        <title>The draft genome of Sphingobacterium sp. 5JN-11.</title>
        <authorList>
            <person name="Liu L."/>
            <person name="Li L."/>
            <person name="Liang L."/>
            <person name="Zhang X."/>
            <person name="Wang T."/>
        </authorList>
    </citation>
    <scope>NUCLEOTIDE SEQUENCE [LARGE SCALE GENOMIC DNA]</scope>
    <source>
        <strain evidence="7 8">5JN-11</strain>
    </source>
</reference>
<evidence type="ECO:0000256" key="2">
    <source>
        <dbReference type="ARBA" id="ARBA00022475"/>
    </source>
</evidence>
<dbReference type="PANTHER" id="PTHR30250:SF26">
    <property type="entry name" value="PSMA PROTEIN"/>
    <property type="match status" value="1"/>
</dbReference>
<dbReference type="EMBL" id="PVBQ01000010">
    <property type="protein sequence ID" value="PRD46855.1"/>
    <property type="molecule type" value="Genomic_DNA"/>
</dbReference>
<gene>
    <name evidence="7" type="ORF">C5745_13395</name>
</gene>
<sequence length="492" mass="55466">MLLMMAVSLYTVRIVLDTLGVIDYGLYNVVGGVVIMFSFLSGTMSSASQRFFSLELGRKNFVALRRVFSMTMIIYGILSLFILILAETVGLWFLNNKMVIPPNRLEAAHWVYQCSILTFMVSMFTIPYNAMIVARERMGIYAYVSILEAILKLFIVYALLLSSFDKLKLYAVLLLVVTAVITLIYRIYSLRNFKECRFSFYWNNALFKEITAYSGWNLFGSFAAILRTQGVNILLNLFFAATINAAWGIAAQVNSAITQFVSNFTKAVNPQITKYYASGEVDKMSKLVFQSSKFSYLLLLILSMPLLLETEFILSIWLTEVPPYVVVFTRLVIINALVESFSPSLITAALSTGRVRRYQLIIGSTVMLTLPISYLFLKLGHAPQVTFYVTILLSLVNLFARLKMLNVMINFPSVTFLYEVIGISAIVTACAYLVPCMIIMFDIDSGLLRTIITCGSGFLTALFFIYTVGLSKEERQFLNSVLLNKISLIKTK</sequence>
<evidence type="ECO:0000256" key="1">
    <source>
        <dbReference type="ARBA" id="ARBA00004651"/>
    </source>
</evidence>
<comment type="subcellular location">
    <subcellularLocation>
        <location evidence="1">Cell membrane</location>
        <topology evidence="1">Multi-pass membrane protein</topology>
    </subcellularLocation>
</comment>
<keyword evidence="3 6" id="KW-0812">Transmembrane</keyword>
<feature type="transmembrane region" description="Helical" evidence="6">
    <location>
        <begin position="324"/>
        <end position="346"/>
    </location>
</feature>
<organism evidence="7 8">
    <name type="scientific">Sphingobacterium haloxyli</name>
    <dbReference type="NCBI Taxonomy" id="2100533"/>
    <lineage>
        <taxon>Bacteria</taxon>
        <taxon>Pseudomonadati</taxon>
        <taxon>Bacteroidota</taxon>
        <taxon>Sphingobacteriia</taxon>
        <taxon>Sphingobacteriales</taxon>
        <taxon>Sphingobacteriaceae</taxon>
        <taxon>Sphingobacterium</taxon>
    </lineage>
</organism>
<protein>
    <recommendedName>
        <fullName evidence="9">Lipopolysaccharide biosynthesis protein</fullName>
    </recommendedName>
</protein>
<evidence type="ECO:0000313" key="7">
    <source>
        <dbReference type="EMBL" id="PRD46855.1"/>
    </source>
</evidence>
<feature type="transmembrane region" description="Helical" evidence="6">
    <location>
        <begin position="447"/>
        <end position="468"/>
    </location>
</feature>
<keyword evidence="2" id="KW-1003">Cell membrane</keyword>
<dbReference type="GO" id="GO:0005886">
    <property type="term" value="C:plasma membrane"/>
    <property type="evidence" value="ECO:0007669"/>
    <property type="project" value="UniProtKB-SubCell"/>
</dbReference>
<keyword evidence="8" id="KW-1185">Reference proteome</keyword>
<dbReference type="InterPro" id="IPR050833">
    <property type="entry name" value="Poly_Biosynth_Transport"/>
</dbReference>
<evidence type="ECO:0000256" key="5">
    <source>
        <dbReference type="ARBA" id="ARBA00023136"/>
    </source>
</evidence>
<feature type="transmembrane region" description="Helical" evidence="6">
    <location>
        <begin position="67"/>
        <end position="94"/>
    </location>
</feature>
<evidence type="ECO:0000256" key="6">
    <source>
        <dbReference type="SAM" id="Phobius"/>
    </source>
</evidence>
<dbReference type="Proteomes" id="UP000239711">
    <property type="component" value="Unassembled WGS sequence"/>
</dbReference>
<feature type="transmembrane region" description="Helical" evidence="6">
    <location>
        <begin position="385"/>
        <end position="404"/>
    </location>
</feature>
<feature type="transmembrane region" description="Helical" evidence="6">
    <location>
        <begin position="167"/>
        <end position="188"/>
    </location>
</feature>
<keyword evidence="5 6" id="KW-0472">Membrane</keyword>
<accession>A0A2S9J248</accession>
<evidence type="ECO:0000256" key="4">
    <source>
        <dbReference type="ARBA" id="ARBA00022989"/>
    </source>
</evidence>
<name>A0A2S9J248_9SPHI</name>
<feature type="transmembrane region" description="Helical" evidence="6">
    <location>
        <begin position="358"/>
        <end position="379"/>
    </location>
</feature>
<dbReference type="PANTHER" id="PTHR30250">
    <property type="entry name" value="PST FAMILY PREDICTED COLANIC ACID TRANSPORTER"/>
    <property type="match status" value="1"/>
</dbReference>